<proteinExistence type="predicted"/>
<keyword evidence="3" id="KW-1185">Reference proteome</keyword>
<dbReference type="EMBL" id="KZ559137">
    <property type="protein sequence ID" value="PLB38185.1"/>
    <property type="molecule type" value="Genomic_DNA"/>
</dbReference>
<dbReference type="Proteomes" id="UP000234585">
    <property type="component" value="Unassembled WGS sequence"/>
</dbReference>
<keyword evidence="1" id="KW-0812">Transmembrane</keyword>
<keyword evidence="1" id="KW-1133">Transmembrane helix</keyword>
<organism evidence="2 3">
    <name type="scientific">Aspergillus candidus</name>
    <dbReference type="NCBI Taxonomy" id="41067"/>
    <lineage>
        <taxon>Eukaryota</taxon>
        <taxon>Fungi</taxon>
        <taxon>Dikarya</taxon>
        <taxon>Ascomycota</taxon>
        <taxon>Pezizomycotina</taxon>
        <taxon>Eurotiomycetes</taxon>
        <taxon>Eurotiomycetidae</taxon>
        <taxon>Eurotiales</taxon>
        <taxon>Aspergillaceae</taxon>
        <taxon>Aspergillus</taxon>
        <taxon>Aspergillus subgen. Circumdati</taxon>
    </lineage>
</organism>
<accession>A0A2I2FC47</accession>
<keyword evidence="1" id="KW-0472">Membrane</keyword>
<evidence type="ECO:0000256" key="1">
    <source>
        <dbReference type="SAM" id="Phobius"/>
    </source>
</evidence>
<evidence type="ECO:0000313" key="3">
    <source>
        <dbReference type="Proteomes" id="UP000234585"/>
    </source>
</evidence>
<sequence>MLIKLSGSALDFLSLCQYSSLQVLILVGSVNNLIYASRRMAANIGQQMRGHLTRPRHID</sequence>
<reference evidence="2 3" key="1">
    <citation type="submission" date="2017-12" db="EMBL/GenBank/DDBJ databases">
        <authorList>
            <consortium name="DOE Joint Genome Institute"/>
            <person name="Haridas S."/>
            <person name="Kjaerbolling I."/>
            <person name="Vesth T.C."/>
            <person name="Frisvad J.C."/>
            <person name="Nybo J.L."/>
            <person name="Theobald S."/>
            <person name="Kuo A."/>
            <person name="Bowyer P."/>
            <person name="Matsuda Y."/>
            <person name="Mondo S."/>
            <person name="Lyhne E.K."/>
            <person name="Kogle M.E."/>
            <person name="Clum A."/>
            <person name="Lipzen A."/>
            <person name="Salamov A."/>
            <person name="Ngan C.Y."/>
            <person name="Daum C."/>
            <person name="Chiniquy J."/>
            <person name="Barry K."/>
            <person name="LaButti K."/>
            <person name="Simmons B.A."/>
            <person name="Magnuson J.K."/>
            <person name="Mortensen U.H."/>
            <person name="Larsen T.O."/>
            <person name="Grigoriev I.V."/>
            <person name="Baker S.E."/>
            <person name="Andersen M.R."/>
            <person name="Nordberg H.P."/>
            <person name="Cantor M.N."/>
            <person name="Hua S.X."/>
        </authorList>
    </citation>
    <scope>NUCLEOTIDE SEQUENCE [LARGE SCALE GENOMIC DNA]</scope>
    <source>
        <strain evidence="2 3">CBS 102.13</strain>
    </source>
</reference>
<evidence type="ECO:0000313" key="2">
    <source>
        <dbReference type="EMBL" id="PLB38185.1"/>
    </source>
</evidence>
<feature type="transmembrane region" description="Helical" evidence="1">
    <location>
        <begin position="12"/>
        <end position="34"/>
    </location>
</feature>
<name>A0A2I2FC47_ASPCN</name>
<dbReference type="RefSeq" id="XP_024672197.1">
    <property type="nucleotide sequence ID" value="XM_024812574.1"/>
</dbReference>
<protein>
    <submittedName>
        <fullName evidence="2">Uncharacterized protein</fullName>
    </submittedName>
</protein>
<dbReference type="AlphaFoldDB" id="A0A2I2FC47"/>
<dbReference type="GeneID" id="36519734"/>
<gene>
    <name evidence="2" type="ORF">BDW47DRAFT_105446</name>
</gene>